<protein>
    <submittedName>
        <fullName evidence="2">Uncharacterized protein</fullName>
    </submittedName>
</protein>
<name>A0ABR1QUV5_9PEZI</name>
<organism evidence="2 3">
    <name type="scientific">Apiospora aurea</name>
    <dbReference type="NCBI Taxonomy" id="335848"/>
    <lineage>
        <taxon>Eukaryota</taxon>
        <taxon>Fungi</taxon>
        <taxon>Dikarya</taxon>
        <taxon>Ascomycota</taxon>
        <taxon>Pezizomycotina</taxon>
        <taxon>Sordariomycetes</taxon>
        <taxon>Xylariomycetidae</taxon>
        <taxon>Amphisphaeriales</taxon>
        <taxon>Apiosporaceae</taxon>
        <taxon>Apiospora</taxon>
    </lineage>
</organism>
<gene>
    <name evidence="2" type="ORF">PG986_000731</name>
</gene>
<dbReference type="Proteomes" id="UP001391051">
    <property type="component" value="Unassembled WGS sequence"/>
</dbReference>
<evidence type="ECO:0000313" key="3">
    <source>
        <dbReference type="Proteomes" id="UP001391051"/>
    </source>
</evidence>
<proteinExistence type="predicted"/>
<evidence type="ECO:0000256" key="1">
    <source>
        <dbReference type="SAM" id="MobiDB-lite"/>
    </source>
</evidence>
<feature type="region of interest" description="Disordered" evidence="1">
    <location>
        <begin position="153"/>
        <end position="188"/>
    </location>
</feature>
<reference evidence="2 3" key="1">
    <citation type="submission" date="2023-01" db="EMBL/GenBank/DDBJ databases">
        <title>Analysis of 21 Apiospora genomes using comparative genomics revels a genus with tremendous synthesis potential of carbohydrate active enzymes and secondary metabolites.</title>
        <authorList>
            <person name="Sorensen T."/>
        </authorList>
    </citation>
    <scope>NUCLEOTIDE SEQUENCE [LARGE SCALE GENOMIC DNA]</scope>
    <source>
        <strain evidence="2 3">CBS 24483</strain>
    </source>
</reference>
<comment type="caution">
    <text evidence="2">The sequence shown here is derived from an EMBL/GenBank/DDBJ whole genome shotgun (WGS) entry which is preliminary data.</text>
</comment>
<dbReference type="EMBL" id="JAQQWE010000001">
    <property type="protein sequence ID" value="KAK7966454.1"/>
    <property type="molecule type" value="Genomic_DNA"/>
</dbReference>
<accession>A0ABR1QUV5</accession>
<evidence type="ECO:0000313" key="2">
    <source>
        <dbReference type="EMBL" id="KAK7966454.1"/>
    </source>
</evidence>
<keyword evidence="3" id="KW-1185">Reference proteome</keyword>
<dbReference type="GeneID" id="92070015"/>
<dbReference type="RefSeq" id="XP_066705846.1">
    <property type="nucleotide sequence ID" value="XM_066836953.1"/>
</dbReference>
<sequence length="214" mass="24322">MDRIYEFTYLCGCGEGQSTSRSNYERLIKIQRVPFDTAVVNRVCGECRRKPCNFNSWSWKTVAPKDKQRQSQGGYGGKFDELMMFLGELVPQLDSLAVSDLEVVVHRVESRLHIDGFRLFNKHNVIEADRIPDKTKRDIARLVWTQIEQLKQQKKKESERARARARAAPLAPVMEEEPASVDARQPRDKRAGIRVVNCNPGKANPISVGGAGFF</sequence>